<evidence type="ECO:0000256" key="1">
    <source>
        <dbReference type="ARBA" id="ARBA00008894"/>
    </source>
</evidence>
<protein>
    <submittedName>
        <fullName evidence="12">Disease resistance protein RPM1</fullName>
    </submittedName>
</protein>
<feature type="region of interest" description="Disordered" evidence="7">
    <location>
        <begin position="1097"/>
        <end position="1157"/>
    </location>
</feature>
<evidence type="ECO:0000259" key="10">
    <source>
        <dbReference type="Pfam" id="PF23559"/>
    </source>
</evidence>
<evidence type="ECO:0000259" key="8">
    <source>
        <dbReference type="Pfam" id="PF00931"/>
    </source>
</evidence>
<organism evidence="12">
    <name type="scientific">Triticum urartu</name>
    <name type="common">Red wild einkorn</name>
    <name type="synonym">Crithodium urartu</name>
    <dbReference type="NCBI Taxonomy" id="4572"/>
    <lineage>
        <taxon>Eukaryota</taxon>
        <taxon>Viridiplantae</taxon>
        <taxon>Streptophyta</taxon>
        <taxon>Embryophyta</taxon>
        <taxon>Tracheophyta</taxon>
        <taxon>Spermatophyta</taxon>
        <taxon>Magnoliopsida</taxon>
        <taxon>Liliopsida</taxon>
        <taxon>Poales</taxon>
        <taxon>Poaceae</taxon>
        <taxon>BOP clade</taxon>
        <taxon>Pooideae</taxon>
        <taxon>Triticodae</taxon>
        <taxon>Triticeae</taxon>
        <taxon>Triticinae</taxon>
        <taxon>Triticum</taxon>
    </lineage>
</organism>
<dbReference type="PANTHER" id="PTHR23155:SF1028">
    <property type="entry name" value="OS08G0174800 PROTEIN"/>
    <property type="match status" value="1"/>
</dbReference>
<dbReference type="InterPro" id="IPR038005">
    <property type="entry name" value="RX-like_CC"/>
</dbReference>
<dbReference type="Pfam" id="PF23598">
    <property type="entry name" value="LRR_14"/>
    <property type="match status" value="1"/>
</dbReference>
<dbReference type="InterPro" id="IPR042197">
    <property type="entry name" value="Apaf_helical"/>
</dbReference>
<dbReference type="Gene3D" id="3.80.10.10">
    <property type="entry name" value="Ribonuclease Inhibitor"/>
    <property type="match status" value="1"/>
</dbReference>
<feature type="domain" description="NB-ARC" evidence="8">
    <location>
        <begin position="169"/>
        <end position="323"/>
    </location>
</feature>
<dbReference type="SUPFAM" id="SSF52540">
    <property type="entry name" value="P-loop containing nucleoside triphosphate hydrolases"/>
    <property type="match status" value="1"/>
</dbReference>
<evidence type="ECO:0000256" key="2">
    <source>
        <dbReference type="ARBA" id="ARBA00022614"/>
    </source>
</evidence>
<keyword evidence="3" id="KW-0677">Repeat</keyword>
<dbReference type="InterPro" id="IPR036388">
    <property type="entry name" value="WH-like_DNA-bd_sf"/>
</dbReference>
<proteinExistence type="inferred from homology"/>
<accession>M8AUE8</accession>
<reference evidence="12" key="1">
    <citation type="journal article" date="2013" name="Nature">
        <title>Draft genome of the wheat A-genome progenitor Triticum urartu.</title>
        <authorList>
            <person name="Ling H.Q."/>
            <person name="Zhao S."/>
            <person name="Liu D."/>
            <person name="Wang J."/>
            <person name="Sun H."/>
            <person name="Zhang C."/>
            <person name="Fan H."/>
            <person name="Li D."/>
            <person name="Dong L."/>
            <person name="Tao Y."/>
            <person name="Gao C."/>
            <person name="Wu H."/>
            <person name="Li Y."/>
            <person name="Cui Y."/>
            <person name="Guo X."/>
            <person name="Zheng S."/>
            <person name="Wang B."/>
            <person name="Yu K."/>
            <person name="Liang Q."/>
            <person name="Yang W."/>
            <person name="Lou X."/>
            <person name="Chen J."/>
            <person name="Feng M."/>
            <person name="Jian J."/>
            <person name="Zhang X."/>
            <person name="Luo G."/>
            <person name="Jiang Y."/>
            <person name="Liu J."/>
            <person name="Wang Z."/>
            <person name="Sha Y."/>
            <person name="Zhang B."/>
            <person name="Wu H."/>
            <person name="Tang D."/>
            <person name="Shen Q."/>
            <person name="Xue P."/>
            <person name="Zou S."/>
            <person name="Wang X."/>
            <person name="Liu X."/>
            <person name="Wang F."/>
            <person name="Yang Y."/>
            <person name="An X."/>
            <person name="Dong Z."/>
            <person name="Zhang K."/>
            <person name="Zhang X."/>
            <person name="Luo M.C."/>
            <person name="Dvorak J."/>
            <person name="Tong Y."/>
            <person name="Wang J."/>
            <person name="Yang H."/>
            <person name="Li Z."/>
            <person name="Wang D."/>
            <person name="Zhang A."/>
            <person name="Wang J."/>
        </authorList>
    </citation>
    <scope>NUCLEOTIDE SEQUENCE</scope>
</reference>
<dbReference type="InterPro" id="IPR027417">
    <property type="entry name" value="P-loop_NTPase"/>
</dbReference>
<keyword evidence="2" id="KW-0433">Leucine-rich repeat</keyword>
<name>M8AUE8_TRIUA</name>
<dbReference type="AlphaFoldDB" id="M8AUE8"/>
<feature type="domain" description="Disease resistance R13L4/SHOC-2-like LRR" evidence="11">
    <location>
        <begin position="527"/>
        <end position="859"/>
    </location>
</feature>
<evidence type="ECO:0000256" key="6">
    <source>
        <dbReference type="ARBA" id="ARBA00023054"/>
    </source>
</evidence>
<feature type="domain" description="Disease resistance protein winged helix" evidence="10">
    <location>
        <begin position="410"/>
        <end position="480"/>
    </location>
</feature>
<feature type="domain" description="Disease resistance N-terminal" evidence="9">
    <location>
        <begin position="14"/>
        <end position="86"/>
    </location>
</feature>
<keyword evidence="5" id="KW-0611">Plant defense</keyword>
<dbReference type="EMBL" id="KD000888">
    <property type="protein sequence ID" value="EMS68865.1"/>
    <property type="molecule type" value="Genomic_DNA"/>
</dbReference>
<dbReference type="InterPro" id="IPR044974">
    <property type="entry name" value="Disease_R_plants"/>
</dbReference>
<dbReference type="InterPro" id="IPR041118">
    <property type="entry name" value="Rx_N"/>
</dbReference>
<dbReference type="OMA" id="AYDESIC"/>
<dbReference type="Gene3D" id="1.10.10.10">
    <property type="entry name" value="Winged helix-like DNA-binding domain superfamily/Winged helix DNA-binding domain"/>
    <property type="match status" value="1"/>
</dbReference>
<dbReference type="PRINTS" id="PR00364">
    <property type="entry name" value="DISEASERSIST"/>
</dbReference>
<dbReference type="Pfam" id="PF18052">
    <property type="entry name" value="Rx_N"/>
    <property type="match status" value="1"/>
</dbReference>
<keyword evidence="4" id="KW-0547">Nucleotide-binding</keyword>
<evidence type="ECO:0000259" key="11">
    <source>
        <dbReference type="Pfam" id="PF23598"/>
    </source>
</evidence>
<dbReference type="GO" id="GO:0043531">
    <property type="term" value="F:ADP binding"/>
    <property type="evidence" value="ECO:0007669"/>
    <property type="project" value="InterPro"/>
</dbReference>
<sequence>METEPVSAATGATGSVLRKLGALLAGDHAVPNGDDVESLMAELQGVHASLKATSRAEDPGERGRRWMKEARELSYDVEDALDEFMLPPRDGSGTGDTTSDGFSEKIGAWLREAAARRRTGQEITDSISRAGGVEAEDPRDCSLYKEMREPVGLDGPAAELVRMVDGGGKQLEVVSIVGCGGLGKTTLARRVYDTLGEQFECRAFVSVSRKPHVVAILRDILSQLGCEYDQTLTGDAQSLVDSVSNFLKDKRYLIIVDDVWDVQTWDIIKGAFPNSNSGSRIITTTRIHEVAKSCSASCGGRVYTLSLLSTVDSERLFFKMVFNSGEHCPSHLKRVSDKILQKCGGLPLAIIAISGLLVANTHEDQWEQVYSSIRHGLGSNPAVERTMRILLLGYFDLTPCLKSCLLYLSVFPEGYAIKKERLVLRWIAEGFIPEEHGHTLYESGERCFNELINRNLIQSGEINKFGEVETCRVHGIILDFLVSMANQDNFVTFIGVPGANPEPQNKARRLSLQGDSEIPAYLILCNARSLSVFGGCVKMPSLSKFRHLHIFDMEGSGEVEDQHLAEIGGLVHLKYLRLKSKIGKLPQQIAELQYLESLEICESNATTEIPSAINQLTQLVRLVVNDETVLPDEIGGLKALQVLRGINVNTQSTNFVRQLCLLSNLMELSISFINYYAGDNWKENQEEMVNSICRLGGANLHVLHITINEGADEIFEESWSPAPLSLRELVVEVGIVSSVPRWIGSLVNLQKLVVPMWEVGEEDLVILGSLPDLRHLSLTALAAGSKEGRLRVTQSHGFPSLINFQIGGEECALGLVFEAGSMPKLQHLELEFDVEETSSVTDGGFDFGIKHLSCLTSTTTWAISVVYLMADGHHFHCVPSLFVKNMPNFSSPMDKVKYITMGFMYGVFLDAKKEISAKFENEQQESCFQEVLDIVDKRWDNKLKRPLHRAGYFLNPYYFYENKLQILLDPTFKDGIVSCMGKWWKMFSFKTKSWMSLRHIKVKRGHLEETLLKGSGKTKTLIQIHTKRRSRLLHDKMRDLVFIKFNSKLKEKRGMKNRDPIEDHTFVDVVEDEGNEWITGVVSVEGVQTGVEPEDVQVAQSTSEGEVAPSKRKIVSQSRPRKKKKLLPIYRDDELQSAESSSESEDDEMHLPVSDSE</sequence>
<evidence type="ECO:0000256" key="7">
    <source>
        <dbReference type="SAM" id="MobiDB-lite"/>
    </source>
</evidence>
<dbReference type="CDD" id="cd14798">
    <property type="entry name" value="RX-CC_like"/>
    <property type="match status" value="1"/>
</dbReference>
<evidence type="ECO:0000256" key="3">
    <source>
        <dbReference type="ARBA" id="ARBA00022737"/>
    </source>
</evidence>
<comment type="similarity">
    <text evidence="1">Belongs to the disease resistance NB-LRR family.</text>
</comment>
<dbReference type="Gene3D" id="1.20.5.4130">
    <property type="match status" value="1"/>
</dbReference>
<evidence type="ECO:0000256" key="5">
    <source>
        <dbReference type="ARBA" id="ARBA00022821"/>
    </source>
</evidence>
<feature type="compositionally biased region" description="Basic residues" evidence="7">
    <location>
        <begin position="1110"/>
        <end position="1126"/>
    </location>
</feature>
<dbReference type="InterPro" id="IPR055414">
    <property type="entry name" value="LRR_R13L4/SHOC2-like"/>
</dbReference>
<dbReference type="InterPro" id="IPR032675">
    <property type="entry name" value="LRR_dom_sf"/>
</dbReference>
<dbReference type="Gene3D" id="3.40.50.300">
    <property type="entry name" value="P-loop containing nucleotide triphosphate hydrolases"/>
    <property type="match status" value="1"/>
</dbReference>
<dbReference type="GO" id="GO:0009626">
    <property type="term" value="P:plant-type hypersensitive response"/>
    <property type="evidence" value="ECO:0007669"/>
    <property type="project" value="UniProtKB-ARBA"/>
</dbReference>
<dbReference type="GO" id="GO:0002758">
    <property type="term" value="P:innate immune response-activating signaling pathway"/>
    <property type="evidence" value="ECO:0007669"/>
    <property type="project" value="UniProtKB-ARBA"/>
</dbReference>
<dbReference type="Gene3D" id="1.10.8.430">
    <property type="entry name" value="Helical domain of apoptotic protease-activating factors"/>
    <property type="match status" value="1"/>
</dbReference>
<dbReference type="InterPro" id="IPR002182">
    <property type="entry name" value="NB-ARC"/>
</dbReference>
<gene>
    <name evidence="12" type="ORF">TRIUR3_22220</name>
</gene>
<evidence type="ECO:0000313" key="12">
    <source>
        <dbReference type="EMBL" id="EMS68865.1"/>
    </source>
</evidence>
<evidence type="ECO:0000259" key="9">
    <source>
        <dbReference type="Pfam" id="PF18052"/>
    </source>
</evidence>
<dbReference type="STRING" id="4572.M8AUE8"/>
<dbReference type="GO" id="GO:0042742">
    <property type="term" value="P:defense response to bacterium"/>
    <property type="evidence" value="ECO:0007669"/>
    <property type="project" value="UniProtKB-ARBA"/>
</dbReference>
<dbReference type="FunFam" id="1.10.10.10:FF:000322">
    <property type="entry name" value="Probable disease resistance protein At1g63360"/>
    <property type="match status" value="1"/>
</dbReference>
<dbReference type="Pfam" id="PF23559">
    <property type="entry name" value="WHD_DRP"/>
    <property type="match status" value="1"/>
</dbReference>
<dbReference type="SUPFAM" id="SSF52058">
    <property type="entry name" value="L domain-like"/>
    <property type="match status" value="1"/>
</dbReference>
<dbReference type="FunFam" id="3.40.50.300:FF:001091">
    <property type="entry name" value="Probable disease resistance protein At1g61300"/>
    <property type="match status" value="1"/>
</dbReference>
<evidence type="ECO:0000256" key="4">
    <source>
        <dbReference type="ARBA" id="ARBA00022741"/>
    </source>
</evidence>
<dbReference type="Pfam" id="PF00931">
    <property type="entry name" value="NB-ARC"/>
    <property type="match status" value="1"/>
</dbReference>
<dbReference type="InterPro" id="IPR012337">
    <property type="entry name" value="RNaseH-like_sf"/>
</dbReference>
<dbReference type="SUPFAM" id="SSF53098">
    <property type="entry name" value="Ribonuclease H-like"/>
    <property type="match status" value="1"/>
</dbReference>
<dbReference type="InterPro" id="IPR058922">
    <property type="entry name" value="WHD_DRP"/>
</dbReference>
<dbReference type="PANTHER" id="PTHR23155">
    <property type="entry name" value="DISEASE RESISTANCE PROTEIN RP"/>
    <property type="match status" value="1"/>
</dbReference>
<dbReference type="eggNOG" id="KOG4658">
    <property type="taxonomic scope" value="Eukaryota"/>
</dbReference>
<keyword evidence="6" id="KW-0175">Coiled coil</keyword>